<comment type="caution">
    <text evidence="2">The sequence shown here is derived from an EMBL/GenBank/DDBJ whole genome shotgun (WGS) entry which is preliminary data.</text>
</comment>
<dbReference type="EMBL" id="WUMV01000006">
    <property type="protein sequence ID" value="MXN65724.1"/>
    <property type="molecule type" value="Genomic_DNA"/>
</dbReference>
<keyword evidence="3" id="KW-1185">Reference proteome</keyword>
<accession>A0A7X3LV74</accession>
<dbReference type="Proteomes" id="UP000433101">
    <property type="component" value="Unassembled WGS sequence"/>
</dbReference>
<sequence length="231" mass="25983">MTLVRVDNISGISLFYDRFKSGSYGNEAVAMRPFIDQKFFGICEKAVATIRDALSKGEYEIKQIWSGGVGRSGNGRSYHHKNRAFDLDALIFADNTKWVANTFPDRPYIYLAIEACLRTKFGTVLNYDYNKAHEDHFHFDNGTTVRFKREARSHVLFLQHTLMKLFNQDIGESGADGIFGPDTDAALSRVRKQINIGGLSGKQNWLRYLEVCAEVAILNEKSIVSVDGPSA</sequence>
<proteinExistence type="predicted"/>
<dbReference type="Pfam" id="PF06904">
    <property type="entry name" value="Extensin-like_C"/>
    <property type="match status" value="1"/>
</dbReference>
<evidence type="ECO:0000313" key="3">
    <source>
        <dbReference type="Proteomes" id="UP000433101"/>
    </source>
</evidence>
<dbReference type="RefSeq" id="WP_160775982.1">
    <property type="nucleotide sequence ID" value="NZ_WUMV01000006.1"/>
</dbReference>
<dbReference type="AlphaFoldDB" id="A0A7X3LV74"/>
<name>A0A7X3LV74_9HYPH</name>
<dbReference type="InterPro" id="IPR009683">
    <property type="entry name" value="Extensin-like_C"/>
</dbReference>
<evidence type="ECO:0000259" key="1">
    <source>
        <dbReference type="Pfam" id="PF06904"/>
    </source>
</evidence>
<feature type="domain" description="Extensin-like C-terminal" evidence="1">
    <location>
        <begin position="70"/>
        <end position="142"/>
    </location>
</feature>
<evidence type="ECO:0000313" key="2">
    <source>
        <dbReference type="EMBL" id="MXN65724.1"/>
    </source>
</evidence>
<protein>
    <recommendedName>
        <fullName evidence="1">Extensin-like C-terminal domain-containing protein</fullName>
    </recommendedName>
</protein>
<gene>
    <name evidence="2" type="ORF">GR183_12485</name>
</gene>
<organism evidence="2 3">
    <name type="scientific">Stappia sediminis</name>
    <dbReference type="NCBI Taxonomy" id="2692190"/>
    <lineage>
        <taxon>Bacteria</taxon>
        <taxon>Pseudomonadati</taxon>
        <taxon>Pseudomonadota</taxon>
        <taxon>Alphaproteobacteria</taxon>
        <taxon>Hyphomicrobiales</taxon>
        <taxon>Stappiaceae</taxon>
        <taxon>Stappia</taxon>
    </lineage>
</organism>
<reference evidence="2 3" key="1">
    <citation type="submission" date="2019-12" db="EMBL/GenBank/DDBJ databases">
        <authorList>
            <person name="Li M."/>
        </authorList>
    </citation>
    <scope>NUCLEOTIDE SEQUENCE [LARGE SCALE GENOMIC DNA]</scope>
    <source>
        <strain evidence="2 3">GBMRC 2046</strain>
    </source>
</reference>